<evidence type="ECO:0008006" key="4">
    <source>
        <dbReference type="Google" id="ProtNLM"/>
    </source>
</evidence>
<feature type="region of interest" description="Disordered" evidence="1">
    <location>
        <begin position="1"/>
        <end position="89"/>
    </location>
</feature>
<feature type="compositionally biased region" description="Polar residues" evidence="1">
    <location>
        <begin position="1"/>
        <end position="13"/>
    </location>
</feature>
<evidence type="ECO:0000256" key="1">
    <source>
        <dbReference type="SAM" id="MobiDB-lite"/>
    </source>
</evidence>
<dbReference type="InterPro" id="IPR013898">
    <property type="entry name" value="Atg43"/>
</dbReference>
<dbReference type="Proteomes" id="UP001444661">
    <property type="component" value="Unassembled WGS sequence"/>
</dbReference>
<sequence length="174" mass="19801">MSIPTQIAETVQTAHIERAPSPTHDLAPSTTTSTKEPVDLKHHKLPKRPSSIDDDISLDSHSDDDESSDIPLSVLRPHPRNPKHHFPPMPDMRFEQSYLNSLKDADTWWKVALVTVRDQMVMPLAQGVLYNLALAGWQHWNKSAQLTGSSAGARIRRWWYGVNNWKIPSEKKRL</sequence>
<evidence type="ECO:0000313" key="3">
    <source>
        <dbReference type="Proteomes" id="UP001444661"/>
    </source>
</evidence>
<organism evidence="2 3">
    <name type="scientific">Apiospora rasikravindrae</name>
    <dbReference type="NCBI Taxonomy" id="990691"/>
    <lineage>
        <taxon>Eukaryota</taxon>
        <taxon>Fungi</taxon>
        <taxon>Dikarya</taxon>
        <taxon>Ascomycota</taxon>
        <taxon>Pezizomycotina</taxon>
        <taxon>Sordariomycetes</taxon>
        <taxon>Xylariomycetidae</taxon>
        <taxon>Amphisphaeriales</taxon>
        <taxon>Apiosporaceae</taxon>
        <taxon>Apiospora</taxon>
    </lineage>
</organism>
<accession>A0ABR1T5M9</accession>
<comment type="caution">
    <text evidence="2">The sequence shown here is derived from an EMBL/GenBank/DDBJ whole genome shotgun (WGS) entry which is preliminary data.</text>
</comment>
<feature type="compositionally biased region" description="Acidic residues" evidence="1">
    <location>
        <begin position="52"/>
        <end position="68"/>
    </location>
</feature>
<dbReference type="PANTHER" id="PTHR38699:SF1">
    <property type="entry name" value="MITOPHAGY RECEPTOR ATG43"/>
    <property type="match status" value="1"/>
</dbReference>
<proteinExistence type="predicted"/>
<protein>
    <recommendedName>
        <fullName evidence="4">DUF1770-domain-containing protein</fullName>
    </recommendedName>
</protein>
<evidence type="ECO:0000313" key="2">
    <source>
        <dbReference type="EMBL" id="KAK8041894.1"/>
    </source>
</evidence>
<reference evidence="2 3" key="1">
    <citation type="submission" date="2023-01" db="EMBL/GenBank/DDBJ databases">
        <title>Analysis of 21 Apiospora genomes using comparative genomics revels a genus with tremendous synthesis potential of carbohydrate active enzymes and secondary metabolites.</title>
        <authorList>
            <person name="Sorensen T."/>
        </authorList>
    </citation>
    <scope>NUCLEOTIDE SEQUENCE [LARGE SCALE GENOMIC DNA]</scope>
    <source>
        <strain evidence="2 3">CBS 33761</strain>
    </source>
</reference>
<name>A0ABR1T5M9_9PEZI</name>
<feature type="compositionally biased region" description="Basic residues" evidence="1">
    <location>
        <begin position="77"/>
        <end position="86"/>
    </location>
</feature>
<dbReference type="EMBL" id="JAQQWK010000005">
    <property type="protein sequence ID" value="KAK8041894.1"/>
    <property type="molecule type" value="Genomic_DNA"/>
</dbReference>
<dbReference type="PANTHER" id="PTHR38699">
    <property type="entry name" value="CHROMOSOME 1, WHOLE GENOME SHOTGUN SEQUENCE"/>
    <property type="match status" value="1"/>
</dbReference>
<keyword evidence="3" id="KW-1185">Reference proteome</keyword>
<dbReference type="Pfam" id="PF08589">
    <property type="entry name" value="ATG43"/>
    <property type="match status" value="1"/>
</dbReference>
<gene>
    <name evidence="2" type="ORF">PG993_006417</name>
</gene>